<reference evidence="7 8" key="1">
    <citation type="submission" date="2019-02" db="EMBL/GenBank/DDBJ databases">
        <title>Marinobacter halodurans sp. nov., a marine bacterium isolated from sea tidal flat.</title>
        <authorList>
            <person name="Yoo Y."/>
            <person name="Lee D.W."/>
            <person name="Kim B.S."/>
            <person name="Kim J.-J."/>
        </authorList>
    </citation>
    <scope>NUCLEOTIDE SEQUENCE [LARGE SCALE GENOMIC DNA]</scope>
    <source>
        <strain evidence="7 8">YJ-S3-2</strain>
    </source>
</reference>
<keyword evidence="3 5" id="KW-1133">Transmembrane helix</keyword>
<evidence type="ECO:0000256" key="3">
    <source>
        <dbReference type="ARBA" id="ARBA00022989"/>
    </source>
</evidence>
<evidence type="ECO:0000313" key="7">
    <source>
        <dbReference type="EMBL" id="TBW56174.1"/>
    </source>
</evidence>
<sequence>MSWIAKLKQAAARLRADTLALYLAARDPRTPWLAKIVVAVVVAYALSPIDLIPDVIPVLGYLDDVILLPLGIALAIRLVPETVMVDCRAQAREAFQGGRPINRWAGIVVIVIWFVAAGVFGAWCYRLWLGAGSGATG</sequence>
<evidence type="ECO:0000256" key="5">
    <source>
        <dbReference type="SAM" id="Phobius"/>
    </source>
</evidence>
<evidence type="ECO:0000256" key="2">
    <source>
        <dbReference type="ARBA" id="ARBA00022692"/>
    </source>
</evidence>
<proteinExistence type="predicted"/>
<organism evidence="7 8">
    <name type="scientific">Marinobacter halodurans</name>
    <dbReference type="NCBI Taxonomy" id="2528979"/>
    <lineage>
        <taxon>Bacteria</taxon>
        <taxon>Pseudomonadati</taxon>
        <taxon>Pseudomonadota</taxon>
        <taxon>Gammaproteobacteria</taxon>
        <taxon>Pseudomonadales</taxon>
        <taxon>Marinobacteraceae</taxon>
        <taxon>Marinobacter</taxon>
    </lineage>
</organism>
<dbReference type="Pfam" id="PF06803">
    <property type="entry name" value="DUF1232"/>
    <property type="match status" value="1"/>
</dbReference>
<dbReference type="RefSeq" id="WP_131481351.1">
    <property type="nucleotide sequence ID" value="NZ_SJDL01000012.1"/>
</dbReference>
<comment type="caution">
    <text evidence="7">The sequence shown here is derived from an EMBL/GenBank/DDBJ whole genome shotgun (WGS) entry which is preliminary data.</text>
</comment>
<keyword evidence="8" id="KW-1185">Reference proteome</keyword>
<evidence type="ECO:0000313" key="8">
    <source>
        <dbReference type="Proteomes" id="UP000313645"/>
    </source>
</evidence>
<evidence type="ECO:0000259" key="6">
    <source>
        <dbReference type="Pfam" id="PF06803"/>
    </source>
</evidence>
<keyword evidence="4 5" id="KW-0472">Membrane</keyword>
<feature type="domain" description="DUF1232" evidence="6">
    <location>
        <begin position="34"/>
        <end position="70"/>
    </location>
</feature>
<keyword evidence="2 5" id="KW-0812">Transmembrane</keyword>
<comment type="subcellular location">
    <subcellularLocation>
        <location evidence="1">Endomembrane system</location>
        <topology evidence="1">Multi-pass membrane protein</topology>
    </subcellularLocation>
</comment>
<gene>
    <name evidence="7" type="ORF">EZI54_09505</name>
</gene>
<dbReference type="InterPro" id="IPR010652">
    <property type="entry name" value="DUF1232"/>
</dbReference>
<feature type="transmembrane region" description="Helical" evidence="5">
    <location>
        <begin position="32"/>
        <end position="52"/>
    </location>
</feature>
<evidence type="ECO:0000256" key="4">
    <source>
        <dbReference type="ARBA" id="ARBA00023136"/>
    </source>
</evidence>
<protein>
    <submittedName>
        <fullName evidence="7">DUF1232 domain-containing protein</fullName>
    </submittedName>
</protein>
<name>A0ABY1ZNJ5_9GAMM</name>
<evidence type="ECO:0000256" key="1">
    <source>
        <dbReference type="ARBA" id="ARBA00004127"/>
    </source>
</evidence>
<dbReference type="Proteomes" id="UP000313645">
    <property type="component" value="Unassembled WGS sequence"/>
</dbReference>
<feature type="transmembrane region" description="Helical" evidence="5">
    <location>
        <begin position="58"/>
        <end position="80"/>
    </location>
</feature>
<accession>A0ABY1ZNJ5</accession>
<dbReference type="EMBL" id="SJDL01000012">
    <property type="protein sequence ID" value="TBW56174.1"/>
    <property type="molecule type" value="Genomic_DNA"/>
</dbReference>
<feature type="transmembrane region" description="Helical" evidence="5">
    <location>
        <begin position="101"/>
        <end position="123"/>
    </location>
</feature>